<dbReference type="Pfam" id="PF13385">
    <property type="entry name" value="Laminin_G_3"/>
    <property type="match status" value="2"/>
</dbReference>
<protein>
    <recommendedName>
        <fullName evidence="8">Staphylococcus aureus surface protein A</fullName>
    </recommendedName>
</protein>
<dbReference type="RefSeq" id="WP_168671461.1">
    <property type="nucleotide sequence ID" value="NZ_JAAVTK010000001.1"/>
</dbReference>
<dbReference type="InterPro" id="IPR003410">
    <property type="entry name" value="HYR_dom"/>
</dbReference>
<dbReference type="Pfam" id="PF13205">
    <property type="entry name" value="Big_5"/>
    <property type="match status" value="1"/>
</dbReference>
<dbReference type="NCBIfam" id="TIGR04183">
    <property type="entry name" value="Por_Secre_tail"/>
    <property type="match status" value="1"/>
</dbReference>
<dbReference type="InterPro" id="IPR006558">
    <property type="entry name" value="LamG-like"/>
</dbReference>
<keyword evidence="1" id="KW-0732">Signal</keyword>
<keyword evidence="3" id="KW-1015">Disulfide bond</keyword>
<evidence type="ECO:0008006" key="8">
    <source>
        <dbReference type="Google" id="ProtNLM"/>
    </source>
</evidence>
<dbReference type="SMART" id="SM00560">
    <property type="entry name" value="LamGL"/>
    <property type="match status" value="2"/>
</dbReference>
<sequence>MQKTNTHSWQLARPTRSNPPLLALVARLLLTLLLGIGLVPAAMAQAMTFTANGDASVQGGNCYTITPNAGGATGSMFSNSTISLAYNFDLNFTTTLGGADGIAFVLQNGAATVNPGQSGSNLNYYGGGGIVPSVAVELDTYNSGTGGTYNDNDNSHLALVKNSSSTPLRYAAISPNLNFNGVRTFRVTWNVATTTLTVFLDGIQQFSYVDNLASTTFGGSPNVRFGFTGACGGAAGQQTVCVGTLTYVLSPLKITSLSPARNAKNVVRTSPVGITFDQAVNAATAGNARVFSSQRGGQLARGGNATASGSTLTVTPAQALRPGETAFVTVPASVQSSSGGAALPHVYQFTAAAAVAPAAFPASASVTVAAGTNPRSAFAADVNGDGHLDLLVANQVSNTVSVRFNNGSGFFSGGSNVAVGPTPFCVTAADVDGDGDLDILTANLNASGTVSVRFNDGSGVFSGTTEVPVGSQPQFVTAADVDGDGDVDILTANYNSQNVSIRLNDGSGSFGGGSDVATAAGGYPVCVTAADVDGDGDLDFLVANSGGTFGVSVRLNNGSGSFSGTTNVAAGAGTSGVVAADVDGDGDLDILAANSSAGTVSVRLNNGSGVFSGGSDVTVGANAQSVAAADVDGDGDLDILTSNAGSNSASVRLNDGVGNYSGSTNLAVGTQPQNIIAADLDSDGDLDILVSNFSTNNASVLLNQAAAPVITSFSPTPAGTGIPVTLTGTSLSGTTSLSINGAAATILTNTATAITFRVPAGATATGTSSVTTPGGTATSTAFTALLPPGNALAFDGTDDYVSIPNTAALSLTTNFTIETWIKPTGTGNNTQNVVCKSSTTAGTGYIFPRTDDTWQNLRIWLNKGGSWSHYTVPYGAAYFNQWHHVAASYDGSTVRIYIDGVAVTPTLTGGSAITGPISTNTNPLTLGAQPGLSTEFYSGGLDEVRLYNTVLTAAQVQSDMLSTAPAVLASLVAYYNFDEGTPAGTNTGLTTLYDVASTNHGTLTNFALTGTTSNWVESYALVVPTATAATSITTSGFTANWTAPALGTVDNGYRVDVSTGSTFASVISGSPFTASSGTSLAIAGLAPGTTYYYRVRANKTSVTGQGDNSSVITAATCALPVAIAQNATVTLSAGGNATLAATAVNNGSTANCGAAAAGSLSVSPSTFTCASAVPATVAQALSFNGSTQYVEGTNASLPLGNAARTIEAWVYPTAANSSGAIFNYGTPTDNQRAGLLLISGKLYYVGENHDLSGATTLSLNTWHHVAATYDGTTLRLYVDGVADGSTVPGAFVTTGTVWRIAQRSYPQAGEFLTGAVDEVRVWNVARTAAQISSNKSIGLPGATAGLVAYYRLNEGSGTTVADATASASTGTLYNTPTWTTAAAPVVNGTPVTLTVTDASGNTSTAPALVTVTDNIAPTAVAQNVTVALSASGTAPVTAAAVNNGSTDNCAVQTLELFGVEKVVNGTFDTNATGWTAANVDGNGGYRSTGGNPGGMYILNDNGNSTTDPTLSQTVTGLTVGATYLLRGSYENFYNSGAVGTPAFAVDLNGTQLSTFPNPGVVWTPFSLRFTATATSHTLAFRGEIGTTDIDIAIDNISLLQLTPTFTCANLGANTVVLVATDASGNQSSATAIVTVTDNIAPVFAACGAGTPASPFTNLSCAKGVATGTYTFSIGGNTFLGYVDGTTDGGGWVEILNYVHQGGTNPVLNARTTSLPVQTSAALGTDESATAAWGHAAPALVAAMNPLEVRFYGQTSAHARIIHFKTSLAGVLSYLKTGTGSMTGIGSSFTALPGHTANLPAATVEYFTNQGTSAATEFPFWKSGTYHWGIKGLSNRWEVDDYPNGPGASTVHRMFVRGSATAVAGASVAANAAAGQCGATVTLAGTQAVSDNCTATVTYSPASGSFFAVGTTTVTATATDASGNTSSSSFPVTVTDNLAPAAAGSGPLPAAPVLATSNVPEAGGYGVLYQLDVPNVANFNALAAVPYTVNNAGAAIANPARVAYFMELNDGTSTKWVWASMDNFAANLTQLGIPNPTANNKVWSQSVANLNVFASSNAGVTTGTSLGTGRIEMWRWNYGTGNSDNVPGASGSTYDFGDQVSNNGDYGSFQVHNVTAGQTLLAYNNWGGTGSGGGIGNIGIGSQAVGIGHPDWTFQYNASSYTVKRIYILVPNNSAFTQPATVALNAAGSATVTNSQVYTGATDNCGVSSVVVTPNTFSCAQVGTVQTVAVAVSDASGNTTTQSAFVTVTSPAPTVATWLGTSSSSWTDCSNWQYGTVPSATTDVVIPVVSPATYPLLATGTGAAKSLTLASGASLTVASGATLQVNGDWTNNGGTATLTGTVAFVGTGATQALGGTASTAFSTVVVNKASGTVQLGQTLTINAGLTLTSGTLTTTASYQVNMGSSAAISESETSYVNGKVVMNRVLTAGAAQAFSGLGLTLTPAAGSTAPGSTLLTRVTGTALTGAGTSQSVQRYFDIQPAVNTGLNVTLAFAYFTHELNGIAVANLAMYKSTTALTGPWQQQRSTTAGPNVVTKTGISDFSIWTLGNTANPLPVELSDFTATLAGKTAVQLKWATASEKNSAFFDVERSLDGRAFERLGTVAAAGSSTAPKAYALLDGKLPAGQPALYYRLRQVDLDGTATYSVVRSVALSGETTLALYPNPAHAAATLTGAQPGTLVTVFDALGRQVTAATADATGTAALALPTGLASGVYVVRSGPHSLRLVVE</sequence>
<dbReference type="InterPro" id="IPR014756">
    <property type="entry name" value="Ig_E-set"/>
</dbReference>
<accession>A0ABX1HFF9</accession>
<evidence type="ECO:0000313" key="6">
    <source>
        <dbReference type="EMBL" id="NKI87817.1"/>
    </source>
</evidence>
<name>A0ABX1HFF9_9BACT</name>
<dbReference type="CDD" id="cd01951">
    <property type="entry name" value="lectin_L-type"/>
    <property type="match status" value="1"/>
</dbReference>
<dbReference type="PROSITE" id="PS50853">
    <property type="entry name" value="FN3"/>
    <property type="match status" value="1"/>
</dbReference>
<dbReference type="InterPro" id="IPR013783">
    <property type="entry name" value="Ig-like_fold"/>
</dbReference>
<dbReference type="InterPro" id="IPR003961">
    <property type="entry name" value="FN3_dom"/>
</dbReference>
<dbReference type="SUPFAM" id="SSF49899">
    <property type="entry name" value="Concanavalin A-like lectins/glucanases"/>
    <property type="match status" value="3"/>
</dbReference>
<dbReference type="PANTHER" id="PTHR46580:SF2">
    <property type="entry name" value="MAM DOMAIN-CONTAINING PROTEIN"/>
    <property type="match status" value="1"/>
</dbReference>
<dbReference type="InterPro" id="IPR028994">
    <property type="entry name" value="Integrin_alpha_N"/>
</dbReference>
<dbReference type="InterPro" id="IPR056573">
    <property type="entry name" value="Lectin_L-type_dom"/>
</dbReference>
<reference evidence="6 7" key="1">
    <citation type="submission" date="2020-03" db="EMBL/GenBank/DDBJ databases">
        <title>Genomic Encyclopedia of Type Strains, Phase IV (KMG-V): Genome sequencing to study the core and pangenomes of soil and plant-associated prokaryotes.</title>
        <authorList>
            <person name="Whitman W."/>
        </authorList>
    </citation>
    <scope>NUCLEOTIDE SEQUENCE [LARGE SCALE GENOMIC DNA]</scope>
    <source>
        <strain evidence="6 7">1B</strain>
    </source>
</reference>
<evidence type="ECO:0000256" key="2">
    <source>
        <dbReference type="ARBA" id="ARBA00022737"/>
    </source>
</evidence>
<dbReference type="SUPFAM" id="SSF81296">
    <property type="entry name" value="E set domains"/>
    <property type="match status" value="1"/>
</dbReference>
<dbReference type="Pfam" id="PF18483">
    <property type="entry name" value="Lectin_L-type_dom"/>
    <property type="match status" value="1"/>
</dbReference>
<dbReference type="InterPro" id="IPR013517">
    <property type="entry name" value="FG-GAP"/>
</dbReference>
<gene>
    <name evidence="6" type="ORF">HBN54_000396</name>
</gene>
<dbReference type="SUPFAM" id="SSF49785">
    <property type="entry name" value="Galactose-binding domain-like"/>
    <property type="match status" value="1"/>
</dbReference>
<dbReference type="PANTHER" id="PTHR46580">
    <property type="entry name" value="SENSOR KINASE-RELATED"/>
    <property type="match status" value="1"/>
</dbReference>
<dbReference type="SUPFAM" id="SSF49265">
    <property type="entry name" value="Fibronectin type III"/>
    <property type="match status" value="1"/>
</dbReference>
<dbReference type="Pfam" id="PF00041">
    <property type="entry name" value="fn3"/>
    <property type="match status" value="1"/>
</dbReference>
<evidence type="ECO:0000256" key="1">
    <source>
        <dbReference type="ARBA" id="ARBA00022729"/>
    </source>
</evidence>
<organism evidence="6 7">
    <name type="scientific">Hymenobacter artigasi</name>
    <dbReference type="NCBI Taxonomy" id="2719616"/>
    <lineage>
        <taxon>Bacteria</taxon>
        <taxon>Pseudomonadati</taxon>
        <taxon>Bacteroidota</taxon>
        <taxon>Cytophagia</taxon>
        <taxon>Cytophagales</taxon>
        <taxon>Hymenobacteraceae</taxon>
        <taxon>Hymenobacter</taxon>
    </lineage>
</organism>
<dbReference type="Gene3D" id="2.60.40.10">
    <property type="entry name" value="Immunoglobulins"/>
    <property type="match status" value="2"/>
</dbReference>
<dbReference type="PROSITE" id="PS50825">
    <property type="entry name" value="HYR"/>
    <property type="match status" value="1"/>
</dbReference>
<evidence type="ECO:0000313" key="7">
    <source>
        <dbReference type="Proteomes" id="UP000717634"/>
    </source>
</evidence>
<evidence type="ECO:0000259" key="4">
    <source>
        <dbReference type="PROSITE" id="PS50825"/>
    </source>
</evidence>
<dbReference type="InterPro" id="IPR013320">
    <property type="entry name" value="ConA-like_dom_sf"/>
</dbReference>
<dbReference type="Pfam" id="PF02494">
    <property type="entry name" value="HYR"/>
    <property type="match status" value="1"/>
</dbReference>
<dbReference type="Gene3D" id="2.60.120.200">
    <property type="match status" value="3"/>
</dbReference>
<proteinExistence type="predicted"/>
<evidence type="ECO:0000259" key="5">
    <source>
        <dbReference type="PROSITE" id="PS50853"/>
    </source>
</evidence>
<dbReference type="InterPro" id="IPR036116">
    <property type="entry name" value="FN3_sf"/>
</dbReference>
<feature type="domain" description="HYR" evidence="4">
    <location>
        <begin position="1855"/>
        <end position="1935"/>
    </location>
</feature>
<dbReference type="CDD" id="cd00102">
    <property type="entry name" value="IPT"/>
    <property type="match status" value="1"/>
</dbReference>
<dbReference type="Gene3D" id="2.130.10.130">
    <property type="entry name" value="Integrin alpha, N-terminal"/>
    <property type="match status" value="2"/>
</dbReference>
<evidence type="ECO:0000256" key="3">
    <source>
        <dbReference type="ARBA" id="ARBA00023157"/>
    </source>
</evidence>
<feature type="domain" description="Fibronectin type-III" evidence="5">
    <location>
        <begin position="1023"/>
        <end position="1119"/>
    </location>
</feature>
<dbReference type="SUPFAM" id="SSF69318">
    <property type="entry name" value="Integrin alpha N-terminal domain"/>
    <property type="match status" value="1"/>
</dbReference>
<dbReference type="InterPro" id="IPR026444">
    <property type="entry name" value="Secre_tail"/>
</dbReference>
<dbReference type="InterPro" id="IPR032812">
    <property type="entry name" value="SbsA_Ig"/>
</dbReference>
<comment type="caution">
    <text evidence="6">The sequence shown here is derived from an EMBL/GenBank/DDBJ whole genome shotgun (WGS) entry which is preliminary data.</text>
</comment>
<dbReference type="SMART" id="SM00060">
    <property type="entry name" value="FN3"/>
    <property type="match status" value="2"/>
</dbReference>
<dbReference type="Proteomes" id="UP000717634">
    <property type="component" value="Unassembled WGS sequence"/>
</dbReference>
<dbReference type="Pfam" id="PF13517">
    <property type="entry name" value="FG-GAP_3"/>
    <property type="match status" value="3"/>
</dbReference>
<dbReference type="InterPro" id="IPR008979">
    <property type="entry name" value="Galactose-bd-like_sf"/>
</dbReference>
<keyword evidence="2" id="KW-0677">Repeat</keyword>
<keyword evidence="7" id="KW-1185">Reference proteome</keyword>
<dbReference type="EMBL" id="JAAVTK010000001">
    <property type="protein sequence ID" value="NKI87817.1"/>
    <property type="molecule type" value="Genomic_DNA"/>
</dbReference>